<protein>
    <submittedName>
        <fullName evidence="2">Glycosyltransferase</fullName>
    </submittedName>
</protein>
<dbReference type="EMBL" id="JABFCS010000001">
    <property type="protein sequence ID" value="NNU44154.1"/>
    <property type="molecule type" value="Genomic_DNA"/>
</dbReference>
<dbReference type="GO" id="GO:0016740">
    <property type="term" value="F:transferase activity"/>
    <property type="evidence" value="ECO:0007669"/>
    <property type="project" value="UniProtKB-KW"/>
</dbReference>
<evidence type="ECO:0000259" key="1">
    <source>
        <dbReference type="Pfam" id="PF00535"/>
    </source>
</evidence>
<dbReference type="PANTHER" id="PTHR43685">
    <property type="entry name" value="GLYCOSYLTRANSFERASE"/>
    <property type="match status" value="1"/>
</dbReference>
<dbReference type="InterPro" id="IPR050834">
    <property type="entry name" value="Glycosyltransf_2"/>
</dbReference>
<dbReference type="CDD" id="cd00761">
    <property type="entry name" value="Glyco_tranf_GTA_type"/>
    <property type="match status" value="1"/>
</dbReference>
<dbReference type="Gene3D" id="3.90.550.10">
    <property type="entry name" value="Spore Coat Polysaccharide Biosynthesis Protein SpsA, Chain A"/>
    <property type="match status" value="1"/>
</dbReference>
<accession>A0A849KCE4</accession>
<keyword evidence="2" id="KW-0808">Transferase</keyword>
<dbReference type="InterPro" id="IPR001173">
    <property type="entry name" value="Glyco_trans_2-like"/>
</dbReference>
<evidence type="ECO:0000313" key="2">
    <source>
        <dbReference type="EMBL" id="NNU44154.1"/>
    </source>
</evidence>
<organism evidence="2 3">
    <name type="scientific">Ramlibacter montanisoli</name>
    <dbReference type="NCBI Taxonomy" id="2732512"/>
    <lineage>
        <taxon>Bacteria</taxon>
        <taxon>Pseudomonadati</taxon>
        <taxon>Pseudomonadota</taxon>
        <taxon>Betaproteobacteria</taxon>
        <taxon>Burkholderiales</taxon>
        <taxon>Comamonadaceae</taxon>
        <taxon>Ramlibacter</taxon>
    </lineage>
</organism>
<dbReference type="AlphaFoldDB" id="A0A849KCE4"/>
<proteinExistence type="predicted"/>
<dbReference type="Pfam" id="PF00535">
    <property type="entry name" value="Glycos_transf_2"/>
    <property type="match status" value="1"/>
</dbReference>
<name>A0A849KCE4_9BURK</name>
<keyword evidence="3" id="KW-1185">Reference proteome</keyword>
<evidence type="ECO:0000313" key="3">
    <source>
        <dbReference type="Proteomes" id="UP000552954"/>
    </source>
</evidence>
<dbReference type="InterPro" id="IPR029044">
    <property type="entry name" value="Nucleotide-diphossugar_trans"/>
</dbReference>
<reference evidence="2 3" key="1">
    <citation type="submission" date="2020-05" db="EMBL/GenBank/DDBJ databases">
        <authorList>
            <person name="Khan S.A."/>
            <person name="Jeon C.O."/>
            <person name="Chun B.H."/>
        </authorList>
    </citation>
    <scope>NUCLEOTIDE SEQUENCE [LARGE SCALE GENOMIC DNA]</scope>
    <source>
        <strain evidence="2 3">B156</strain>
    </source>
</reference>
<comment type="caution">
    <text evidence="2">The sequence shown here is derived from an EMBL/GenBank/DDBJ whole genome shotgun (WGS) entry which is preliminary data.</text>
</comment>
<dbReference type="SUPFAM" id="SSF53448">
    <property type="entry name" value="Nucleotide-diphospho-sugar transferases"/>
    <property type="match status" value="1"/>
</dbReference>
<dbReference type="RefSeq" id="WP_171560606.1">
    <property type="nucleotide sequence ID" value="NZ_JABFCS010000001.1"/>
</dbReference>
<gene>
    <name evidence="2" type="ORF">HK415_14780</name>
</gene>
<reference evidence="2 3" key="2">
    <citation type="submission" date="2020-06" db="EMBL/GenBank/DDBJ databases">
        <title>Ramlibacter rhizophilus sp. nov., isolated from rhizosphere soil of national flower Mugunghwa from South Korea.</title>
        <authorList>
            <person name="Zheng-Fei Y."/>
            <person name="Huan T."/>
        </authorList>
    </citation>
    <scope>NUCLEOTIDE SEQUENCE [LARGE SCALE GENOMIC DNA]</scope>
    <source>
        <strain evidence="2 3">B156</strain>
    </source>
</reference>
<sequence>MNHPEFTIVIPTRNRLATLRSALKTCLEQDYDHFSVIVASNNCDDGTDDYVRSLGDSRIVLAPVDQTLPMGENWSRAMPLALARGGYVTYLGDDDGLVPHALAFAAEVVRREGCKVLSWRKVEYGWPNVVVETFRNHFSMAMERVIEVRSSSDFLARAHEYSVGFDEGPGLYSSFVHASVLTALQPATGAGSPRARPTSTRPM</sequence>
<feature type="domain" description="Glycosyltransferase 2-like" evidence="1">
    <location>
        <begin position="7"/>
        <end position="115"/>
    </location>
</feature>
<dbReference type="Proteomes" id="UP000552954">
    <property type="component" value="Unassembled WGS sequence"/>
</dbReference>
<dbReference type="PANTHER" id="PTHR43685:SF2">
    <property type="entry name" value="GLYCOSYLTRANSFERASE 2-LIKE DOMAIN-CONTAINING PROTEIN"/>
    <property type="match status" value="1"/>
</dbReference>